<dbReference type="AlphaFoldDB" id="A0AAV4MQZ0"/>
<gene>
    <name evidence="1" type="ORF">CEXT_599101</name>
</gene>
<evidence type="ECO:0000313" key="2">
    <source>
        <dbReference type="Proteomes" id="UP001054945"/>
    </source>
</evidence>
<accession>A0AAV4MQZ0</accession>
<keyword evidence="2" id="KW-1185">Reference proteome</keyword>
<name>A0AAV4MQZ0_CAEEX</name>
<comment type="caution">
    <text evidence="1">The sequence shown here is derived from an EMBL/GenBank/DDBJ whole genome shotgun (WGS) entry which is preliminary data.</text>
</comment>
<reference evidence="1 2" key="1">
    <citation type="submission" date="2021-06" db="EMBL/GenBank/DDBJ databases">
        <title>Caerostris extrusa draft genome.</title>
        <authorList>
            <person name="Kono N."/>
            <person name="Arakawa K."/>
        </authorList>
    </citation>
    <scope>NUCLEOTIDE SEQUENCE [LARGE SCALE GENOMIC DNA]</scope>
</reference>
<dbReference type="EMBL" id="BPLR01002543">
    <property type="protein sequence ID" value="GIX74947.1"/>
    <property type="molecule type" value="Genomic_DNA"/>
</dbReference>
<sequence>MRSAFRSYLTIFRAIYLEIFTHFPYHEMQMTRLLLKCVPSKTTCIFRKKTFWHDRVPNASEWPALRAAAAHLFPERTLLPNLFLFCIAEMEDFLPKYSTHAPYKELSKTC</sequence>
<protein>
    <submittedName>
        <fullName evidence="1">Uncharacterized protein</fullName>
    </submittedName>
</protein>
<evidence type="ECO:0000313" key="1">
    <source>
        <dbReference type="EMBL" id="GIX74947.1"/>
    </source>
</evidence>
<organism evidence="1 2">
    <name type="scientific">Caerostris extrusa</name>
    <name type="common">Bark spider</name>
    <name type="synonym">Caerostris bankana</name>
    <dbReference type="NCBI Taxonomy" id="172846"/>
    <lineage>
        <taxon>Eukaryota</taxon>
        <taxon>Metazoa</taxon>
        <taxon>Ecdysozoa</taxon>
        <taxon>Arthropoda</taxon>
        <taxon>Chelicerata</taxon>
        <taxon>Arachnida</taxon>
        <taxon>Araneae</taxon>
        <taxon>Araneomorphae</taxon>
        <taxon>Entelegynae</taxon>
        <taxon>Araneoidea</taxon>
        <taxon>Araneidae</taxon>
        <taxon>Caerostris</taxon>
    </lineage>
</organism>
<proteinExistence type="predicted"/>
<dbReference type="Proteomes" id="UP001054945">
    <property type="component" value="Unassembled WGS sequence"/>
</dbReference>